<comment type="caution">
    <text evidence="2">The sequence shown here is derived from an EMBL/GenBank/DDBJ whole genome shotgun (WGS) entry which is preliminary data.</text>
</comment>
<keyword evidence="1" id="KW-0472">Membrane</keyword>
<name>A0A818XD11_9BILA</name>
<protein>
    <submittedName>
        <fullName evidence="2">Uncharacterized protein</fullName>
    </submittedName>
</protein>
<evidence type="ECO:0000313" key="3">
    <source>
        <dbReference type="Proteomes" id="UP000663874"/>
    </source>
</evidence>
<dbReference type="Proteomes" id="UP000663874">
    <property type="component" value="Unassembled WGS sequence"/>
</dbReference>
<dbReference type="EMBL" id="CAJOBE010001378">
    <property type="protein sequence ID" value="CAF3738672.1"/>
    <property type="molecule type" value="Genomic_DNA"/>
</dbReference>
<proteinExistence type="predicted"/>
<gene>
    <name evidence="2" type="ORF">FNK824_LOCUS11544</name>
</gene>
<feature type="transmembrane region" description="Helical" evidence="1">
    <location>
        <begin position="399"/>
        <end position="421"/>
    </location>
</feature>
<accession>A0A818XD11</accession>
<keyword evidence="1" id="KW-1133">Transmembrane helix</keyword>
<sequence length="518" mass="60010">MHANRCIVYYDKYVDCKIRAPITIQAINNRLTYMFHCIERRLYLQSKVYRQHPKLRENVRTFNDINQTTIYTTNLHPNSCYCVRFHCRRHGSFDTISDVELPSRVIIDSISTINFTCINHESNDKPLKTSLSKIISSNEIEINTNILNKTAINIQLEAKNYVGIFHLLCYSNGEKASGTRTDVIVKAAPGVLQLVERCRVYDKQYIKCQIRAPTIARAIQNGYPPKFEFNEISHSPDNLAYVSRVEFLEQESTNEYLTFKWRPITDGKFPPRVRMHMKAMLPYFNVSSYYFDMTPVFQITPKFTLQPISSSEIEIKLLSTFSSVFCEKSIIPKLNPTINQTWTIVETKRNTTLIDNLSSNTLYRVCMKCRQVYTDPDGIEECQERKTLSKFNFLYNQNYFIVIIIILILILCIIIGLVFYFSRNQPRHVYRPVNNGNKRTNDEANSNLYINSIEHKTSSNVSISVSNPDSVHSSTPDDVPVEDDSIVEKHSYDYLPIASMQEIIEMCSPPKMLSQSEN</sequence>
<organism evidence="2 3">
    <name type="scientific">Rotaria sordida</name>
    <dbReference type="NCBI Taxonomy" id="392033"/>
    <lineage>
        <taxon>Eukaryota</taxon>
        <taxon>Metazoa</taxon>
        <taxon>Spiralia</taxon>
        <taxon>Gnathifera</taxon>
        <taxon>Rotifera</taxon>
        <taxon>Eurotatoria</taxon>
        <taxon>Bdelloidea</taxon>
        <taxon>Philodinida</taxon>
        <taxon>Philodinidae</taxon>
        <taxon>Rotaria</taxon>
    </lineage>
</organism>
<dbReference type="AlphaFoldDB" id="A0A818XD11"/>
<evidence type="ECO:0000313" key="2">
    <source>
        <dbReference type="EMBL" id="CAF3738672.1"/>
    </source>
</evidence>
<keyword evidence="1" id="KW-0812">Transmembrane</keyword>
<evidence type="ECO:0000256" key="1">
    <source>
        <dbReference type="SAM" id="Phobius"/>
    </source>
</evidence>
<reference evidence="2" key="1">
    <citation type="submission" date="2021-02" db="EMBL/GenBank/DDBJ databases">
        <authorList>
            <person name="Nowell W R."/>
        </authorList>
    </citation>
    <scope>NUCLEOTIDE SEQUENCE</scope>
</reference>